<dbReference type="Proteomes" id="UP000829196">
    <property type="component" value="Unassembled WGS sequence"/>
</dbReference>
<proteinExistence type="inferred from homology"/>
<evidence type="ECO:0000256" key="4">
    <source>
        <dbReference type="ARBA" id="ARBA00022741"/>
    </source>
</evidence>
<protein>
    <recommendedName>
        <fullName evidence="6">Disease resistance N-terminal domain-containing protein</fullName>
    </recommendedName>
</protein>
<dbReference type="InterPro" id="IPR041118">
    <property type="entry name" value="Rx_N"/>
</dbReference>
<sequence length="143" mass="16375">MKPANMIAMFSRWAKLGLSDLLNLPERGLLSSSLDGSSSSSIEPTRHSALDDFQRIMQRLPRIQAVLEDAEERDIQDKSVNLWLSELWCLAYDIDDVIDEHEYDVLIAQMKAEKQKSPATVARARKAIMNIIMRTRRGRVVIY</sequence>
<dbReference type="EMBL" id="JAGYWB010000001">
    <property type="protein sequence ID" value="KAI0531420.1"/>
    <property type="molecule type" value="Genomic_DNA"/>
</dbReference>
<dbReference type="Gene3D" id="1.20.5.4130">
    <property type="match status" value="1"/>
</dbReference>
<keyword evidence="8" id="KW-1185">Reference proteome</keyword>
<keyword evidence="3" id="KW-0677">Repeat</keyword>
<organism evidence="7 8">
    <name type="scientific">Dendrobium nobile</name>
    <name type="common">Orchid</name>
    <dbReference type="NCBI Taxonomy" id="94219"/>
    <lineage>
        <taxon>Eukaryota</taxon>
        <taxon>Viridiplantae</taxon>
        <taxon>Streptophyta</taxon>
        <taxon>Embryophyta</taxon>
        <taxon>Tracheophyta</taxon>
        <taxon>Spermatophyta</taxon>
        <taxon>Magnoliopsida</taxon>
        <taxon>Liliopsida</taxon>
        <taxon>Asparagales</taxon>
        <taxon>Orchidaceae</taxon>
        <taxon>Epidendroideae</taxon>
        <taxon>Malaxideae</taxon>
        <taxon>Dendrobiinae</taxon>
        <taxon>Dendrobium</taxon>
    </lineage>
</organism>
<evidence type="ECO:0000259" key="6">
    <source>
        <dbReference type="Pfam" id="PF18052"/>
    </source>
</evidence>
<comment type="similarity">
    <text evidence="1">Belongs to the disease resistance NB-LRR family.</text>
</comment>
<evidence type="ECO:0000313" key="8">
    <source>
        <dbReference type="Proteomes" id="UP000829196"/>
    </source>
</evidence>
<accession>A0A8T3CGG4</accession>
<reference evidence="7" key="1">
    <citation type="journal article" date="2022" name="Front. Genet.">
        <title>Chromosome-Scale Assembly of the Dendrobium nobile Genome Provides Insights Into the Molecular Mechanism of the Biosynthesis of the Medicinal Active Ingredient of Dendrobium.</title>
        <authorList>
            <person name="Xu Q."/>
            <person name="Niu S.-C."/>
            <person name="Li K.-L."/>
            <person name="Zheng P.-J."/>
            <person name="Zhang X.-J."/>
            <person name="Jia Y."/>
            <person name="Liu Y."/>
            <person name="Niu Y.-X."/>
            <person name="Yu L.-H."/>
            <person name="Chen D.-F."/>
            <person name="Zhang G.-Q."/>
        </authorList>
    </citation>
    <scope>NUCLEOTIDE SEQUENCE</scope>
    <source>
        <tissue evidence="7">Leaf</tissue>
    </source>
</reference>
<comment type="caution">
    <text evidence="7">The sequence shown here is derived from an EMBL/GenBank/DDBJ whole genome shotgun (WGS) entry which is preliminary data.</text>
</comment>
<evidence type="ECO:0000256" key="3">
    <source>
        <dbReference type="ARBA" id="ARBA00022737"/>
    </source>
</evidence>
<dbReference type="Pfam" id="PF18052">
    <property type="entry name" value="Rx_N"/>
    <property type="match status" value="1"/>
</dbReference>
<dbReference type="OrthoDB" id="687247at2759"/>
<name>A0A8T3CGG4_DENNO</name>
<dbReference type="SMR" id="A0A8T3CGG4"/>
<evidence type="ECO:0000256" key="1">
    <source>
        <dbReference type="ARBA" id="ARBA00008894"/>
    </source>
</evidence>
<feature type="domain" description="Disease resistance N-terminal" evidence="6">
    <location>
        <begin position="50"/>
        <end position="115"/>
    </location>
</feature>
<evidence type="ECO:0000256" key="5">
    <source>
        <dbReference type="ARBA" id="ARBA00022821"/>
    </source>
</evidence>
<dbReference type="AlphaFoldDB" id="A0A8T3CGG4"/>
<dbReference type="GO" id="GO:0000166">
    <property type="term" value="F:nucleotide binding"/>
    <property type="evidence" value="ECO:0007669"/>
    <property type="project" value="UniProtKB-KW"/>
</dbReference>
<keyword evidence="4" id="KW-0547">Nucleotide-binding</keyword>
<keyword evidence="2" id="KW-0433">Leucine-rich repeat</keyword>
<keyword evidence="5" id="KW-0611">Plant defense</keyword>
<evidence type="ECO:0000313" key="7">
    <source>
        <dbReference type="EMBL" id="KAI0531420.1"/>
    </source>
</evidence>
<gene>
    <name evidence="7" type="ORF">KFK09_000975</name>
</gene>
<dbReference type="GO" id="GO:0006952">
    <property type="term" value="P:defense response"/>
    <property type="evidence" value="ECO:0007669"/>
    <property type="project" value="UniProtKB-KW"/>
</dbReference>
<evidence type="ECO:0000256" key="2">
    <source>
        <dbReference type="ARBA" id="ARBA00022614"/>
    </source>
</evidence>